<reference evidence="2" key="1">
    <citation type="submission" date="2020-11" db="EMBL/GenBank/DDBJ databases">
        <authorList>
            <consortium name="DOE Joint Genome Institute"/>
            <person name="Ahrendt S."/>
            <person name="Riley R."/>
            <person name="Andreopoulos W."/>
            <person name="Labutti K."/>
            <person name="Pangilinan J."/>
            <person name="Ruiz-Duenas F.J."/>
            <person name="Barrasa J.M."/>
            <person name="Sanchez-Garcia M."/>
            <person name="Camarero S."/>
            <person name="Miyauchi S."/>
            <person name="Serrano A."/>
            <person name="Linde D."/>
            <person name="Babiker R."/>
            <person name="Drula E."/>
            <person name="Ayuso-Fernandez I."/>
            <person name="Pacheco R."/>
            <person name="Padilla G."/>
            <person name="Ferreira P."/>
            <person name="Barriuso J."/>
            <person name="Kellner H."/>
            <person name="Castanera R."/>
            <person name="Alfaro M."/>
            <person name="Ramirez L."/>
            <person name="Pisabarro A.G."/>
            <person name="Kuo A."/>
            <person name="Tritt A."/>
            <person name="Lipzen A."/>
            <person name="He G."/>
            <person name="Yan M."/>
            <person name="Ng V."/>
            <person name="Cullen D."/>
            <person name="Martin F."/>
            <person name="Rosso M.-N."/>
            <person name="Henrissat B."/>
            <person name="Hibbett D."/>
            <person name="Martinez A.T."/>
            <person name="Grigoriev I.V."/>
        </authorList>
    </citation>
    <scope>NUCLEOTIDE SEQUENCE</scope>
    <source>
        <strain evidence="2">CBS 506.95</strain>
    </source>
</reference>
<gene>
    <name evidence="2" type="ORF">CPB83DRAFT_859125</name>
</gene>
<organism evidence="2 3">
    <name type="scientific">Crepidotus variabilis</name>
    <dbReference type="NCBI Taxonomy" id="179855"/>
    <lineage>
        <taxon>Eukaryota</taxon>
        <taxon>Fungi</taxon>
        <taxon>Dikarya</taxon>
        <taxon>Basidiomycota</taxon>
        <taxon>Agaricomycotina</taxon>
        <taxon>Agaricomycetes</taxon>
        <taxon>Agaricomycetidae</taxon>
        <taxon>Agaricales</taxon>
        <taxon>Agaricineae</taxon>
        <taxon>Crepidotaceae</taxon>
        <taxon>Crepidotus</taxon>
    </lineage>
</organism>
<comment type="caution">
    <text evidence="2">The sequence shown here is derived from an EMBL/GenBank/DDBJ whole genome shotgun (WGS) entry which is preliminary data.</text>
</comment>
<sequence length="185" mass="21746">MSPINNDDRLDEYVDETEMTYMMYLGQAKSPQSRNDKSLREIPDLAFQVSHVESLSKASEKNKNAARELTVTVVQLFVAIYRSLTATSAEKRDRWWEHLGIEVEKFKKLLKMIQDTYERFTALSPFKKLFKKTENKKDLKAHNITGKVIHKKFEAEEQIFLEHMRQELNELQENCESLLMKVQEG</sequence>
<dbReference type="Proteomes" id="UP000807306">
    <property type="component" value="Unassembled WGS sequence"/>
</dbReference>
<feature type="coiled-coil region" evidence="1">
    <location>
        <begin position="154"/>
        <end position="181"/>
    </location>
</feature>
<protein>
    <submittedName>
        <fullName evidence="2">Uncharacterized protein</fullName>
    </submittedName>
</protein>
<keyword evidence="1" id="KW-0175">Coiled coil</keyword>
<accession>A0A9P6EB25</accession>
<proteinExistence type="predicted"/>
<evidence type="ECO:0000256" key="1">
    <source>
        <dbReference type="SAM" id="Coils"/>
    </source>
</evidence>
<dbReference type="AlphaFoldDB" id="A0A9P6EB25"/>
<name>A0A9P6EB25_9AGAR</name>
<dbReference type="EMBL" id="MU157881">
    <property type="protein sequence ID" value="KAF9525658.1"/>
    <property type="molecule type" value="Genomic_DNA"/>
</dbReference>
<evidence type="ECO:0000313" key="2">
    <source>
        <dbReference type="EMBL" id="KAF9525658.1"/>
    </source>
</evidence>
<evidence type="ECO:0000313" key="3">
    <source>
        <dbReference type="Proteomes" id="UP000807306"/>
    </source>
</evidence>
<keyword evidence="3" id="KW-1185">Reference proteome</keyword>